<dbReference type="InterPro" id="IPR036188">
    <property type="entry name" value="FAD/NAD-bd_sf"/>
</dbReference>
<keyword evidence="4" id="KW-0274">FAD</keyword>
<accession>A0A0H5QJM5</accession>
<dbReference type="InterPro" id="IPR020595">
    <property type="entry name" value="MnmG-rel_CS"/>
</dbReference>
<protein>
    <recommendedName>
        <fullName evidence="5">MnmG N-terminal domain-containing protein</fullName>
    </recommendedName>
</protein>
<dbReference type="PRINTS" id="PR00411">
    <property type="entry name" value="PNDRDTASEI"/>
</dbReference>
<organism evidence="6">
    <name type="scientific">Spongospora subterranea</name>
    <dbReference type="NCBI Taxonomy" id="70186"/>
    <lineage>
        <taxon>Eukaryota</taxon>
        <taxon>Sar</taxon>
        <taxon>Rhizaria</taxon>
        <taxon>Endomyxa</taxon>
        <taxon>Phytomyxea</taxon>
        <taxon>Plasmodiophorida</taxon>
        <taxon>Plasmodiophoridae</taxon>
        <taxon>Spongospora</taxon>
    </lineage>
</organism>
<feature type="domain" description="MnmG N-terminal" evidence="5">
    <location>
        <begin position="33"/>
        <end position="423"/>
    </location>
</feature>
<comment type="similarity">
    <text evidence="2">Belongs to the MnmG family.</text>
</comment>
<feature type="non-terminal residue" evidence="6">
    <location>
        <position position="1"/>
    </location>
</feature>
<dbReference type="PANTHER" id="PTHR11806:SF0">
    <property type="entry name" value="PROTEIN MTO1 HOMOLOG, MITOCHONDRIAL"/>
    <property type="match status" value="1"/>
</dbReference>
<evidence type="ECO:0000259" key="5">
    <source>
        <dbReference type="Pfam" id="PF01134"/>
    </source>
</evidence>
<dbReference type="GO" id="GO:0050660">
    <property type="term" value="F:flavin adenine dinucleotide binding"/>
    <property type="evidence" value="ECO:0007669"/>
    <property type="project" value="InterPro"/>
</dbReference>
<proteinExistence type="inferred from homology"/>
<dbReference type="NCBIfam" id="TIGR00136">
    <property type="entry name" value="mnmG_gidA"/>
    <property type="match status" value="1"/>
</dbReference>
<dbReference type="PROSITE" id="PS01281">
    <property type="entry name" value="GIDA_2"/>
    <property type="match status" value="1"/>
</dbReference>
<reference evidence="6" key="1">
    <citation type="submission" date="2015-04" db="EMBL/GenBank/DDBJ databases">
        <title>The genome sequence of the plant pathogenic Rhizarian Plasmodiophora brassicae reveals insights in its biotrophic life cycle and the origin of chitin synthesis.</title>
        <authorList>
            <person name="Schwelm A."/>
            <person name="Fogelqvist J."/>
            <person name="Knaust A."/>
            <person name="Julke S."/>
            <person name="Lilja T."/>
            <person name="Dhandapani V."/>
            <person name="Bonilla-Rosso G."/>
            <person name="Karlsson M."/>
            <person name="Shevchenko A."/>
            <person name="Choi S.R."/>
            <person name="Kim H.G."/>
            <person name="Park J.Y."/>
            <person name="Lim Y.P."/>
            <person name="Ludwig-Muller J."/>
            <person name="Dixelius C."/>
        </authorList>
    </citation>
    <scope>NUCLEOTIDE SEQUENCE</scope>
    <source>
        <tissue evidence="6">Potato root galls</tissue>
    </source>
</reference>
<dbReference type="AlphaFoldDB" id="A0A0H5QJM5"/>
<dbReference type="GO" id="GO:0005829">
    <property type="term" value="C:cytosol"/>
    <property type="evidence" value="ECO:0007669"/>
    <property type="project" value="TreeGrafter"/>
</dbReference>
<name>A0A0H5QJM5_9EUKA</name>
<dbReference type="EMBL" id="HACM01001853">
    <property type="protein sequence ID" value="CRZ02295.1"/>
    <property type="molecule type" value="Transcribed_RNA"/>
</dbReference>
<dbReference type="InterPro" id="IPR002218">
    <property type="entry name" value="MnmG-rel"/>
</dbReference>
<dbReference type="PROSITE" id="PS01280">
    <property type="entry name" value="GIDA_1"/>
    <property type="match status" value="1"/>
</dbReference>
<keyword evidence="3" id="KW-0285">Flavoprotein</keyword>
<comment type="cofactor">
    <cofactor evidence="1">
        <name>FAD</name>
        <dbReference type="ChEBI" id="CHEBI:57692"/>
    </cofactor>
</comment>
<evidence type="ECO:0000256" key="4">
    <source>
        <dbReference type="ARBA" id="ARBA00022827"/>
    </source>
</evidence>
<sequence>RVSLDVCHLAPSLMFGCRLPLYRRLSSLSASYDVVVIGGGHAGCEAATAAARIGARVALVTHKRDTIGVMSCNPAIGGIGKGVLAREVDALDGIMGRAIDQAGIQFRILNRSKGQAVQGPRAQADRALYRIAILSELESLPNLKIVEDGADDIVTGEDGKVSGVKLASGLVIGCATVVVTTGTFLRGILHMGPVTRQLGGRIGDPSCTSLSSSFERFGFALRRLTTATPPRLDGRTIDYTGLEVQDSDDPPMPFSFMNTNVALWDRQVQCHKTATTPLSHEIIARNIHQLPSIYNTGRGPRYCPSLEGKIRRFPDRERHQIWLEPEGLDSHLVYPNGLSTGFPADVQMEVLRTIPGLANVAMTTPGYAVEYDFVDPRQLRHTLETRLVPGLFLAGQINGTTGYEEAAAQGILAGINAALTASSRPQITLDRCQFTMFCFPFLFPHLEICQTIGVFFFSSAIQQTLLDGHFWTVRPLVFY</sequence>
<evidence type="ECO:0000256" key="2">
    <source>
        <dbReference type="ARBA" id="ARBA00007653"/>
    </source>
</evidence>
<dbReference type="InterPro" id="IPR040131">
    <property type="entry name" value="MnmG_N"/>
</dbReference>
<dbReference type="Pfam" id="PF01134">
    <property type="entry name" value="GIDA"/>
    <property type="match status" value="1"/>
</dbReference>
<dbReference type="SUPFAM" id="SSF51905">
    <property type="entry name" value="FAD/NAD(P)-binding domain"/>
    <property type="match status" value="1"/>
</dbReference>
<evidence type="ECO:0000256" key="1">
    <source>
        <dbReference type="ARBA" id="ARBA00001974"/>
    </source>
</evidence>
<dbReference type="GO" id="GO:0030488">
    <property type="term" value="P:tRNA methylation"/>
    <property type="evidence" value="ECO:0007669"/>
    <property type="project" value="TreeGrafter"/>
</dbReference>
<dbReference type="GO" id="GO:0002098">
    <property type="term" value="P:tRNA wobble uridine modification"/>
    <property type="evidence" value="ECO:0007669"/>
    <property type="project" value="InterPro"/>
</dbReference>
<dbReference type="Gene3D" id="3.50.50.60">
    <property type="entry name" value="FAD/NAD(P)-binding domain"/>
    <property type="match status" value="2"/>
</dbReference>
<evidence type="ECO:0000313" key="6">
    <source>
        <dbReference type="EMBL" id="CRZ02295.1"/>
    </source>
</evidence>
<evidence type="ECO:0000256" key="3">
    <source>
        <dbReference type="ARBA" id="ARBA00022630"/>
    </source>
</evidence>
<dbReference type="PANTHER" id="PTHR11806">
    <property type="entry name" value="GLUCOSE INHIBITED DIVISION PROTEIN A"/>
    <property type="match status" value="1"/>
</dbReference>
<dbReference type="InterPro" id="IPR004416">
    <property type="entry name" value="MnmG"/>
</dbReference>